<evidence type="ECO:0000259" key="1">
    <source>
        <dbReference type="Pfam" id="PF12697"/>
    </source>
</evidence>
<evidence type="ECO:0000313" key="3">
    <source>
        <dbReference type="Proteomes" id="UP001623290"/>
    </source>
</evidence>
<dbReference type="InterPro" id="IPR029058">
    <property type="entry name" value="AB_hydrolase_fold"/>
</dbReference>
<dbReference type="InterPro" id="IPR000073">
    <property type="entry name" value="AB_hydrolase_1"/>
</dbReference>
<reference evidence="2 3" key="1">
    <citation type="submission" date="2023-09" db="EMBL/GenBank/DDBJ databases">
        <title>Thioclava shenzhenensis sp. nov., a multidrug resistant bacteria-antagonizing species isolated from coastal seawater.</title>
        <authorList>
            <person name="Long M."/>
        </authorList>
    </citation>
    <scope>NUCLEOTIDE SEQUENCE [LARGE SCALE GENOMIC DNA]</scope>
    <source>
        <strain evidence="2 3">FTW29</strain>
    </source>
</reference>
<sequence length="236" mass="26068">MTAEPLVLLPGFMCDARMYWHQVAELSAERSVMVCPLRGESVEAMAQAVLADAPPRFALAGHWLGALVAMEMLKQAPERISRIALMNVSPLTETPTMAGLREQRILRAKIGRLDDAMLEEVPAEALAAGEHRATVQAILLDMAGSLGADRFAAQSRALMRRPDQQRSLRTARLRALLLCGEADTICPPRRHQFLAELIPHGVYKEIPQAGHLAPLEQPEVVTEALRDWLNLPESFK</sequence>
<keyword evidence="3" id="KW-1185">Reference proteome</keyword>
<proteinExistence type="predicted"/>
<dbReference type="Proteomes" id="UP001623290">
    <property type="component" value="Chromosome"/>
</dbReference>
<dbReference type="EMBL" id="CP135443">
    <property type="protein sequence ID" value="WRY34075.1"/>
    <property type="molecule type" value="Genomic_DNA"/>
</dbReference>
<dbReference type="SUPFAM" id="SSF53474">
    <property type="entry name" value="alpha/beta-Hydrolases"/>
    <property type="match status" value="1"/>
</dbReference>
<dbReference type="RefSeq" id="WP_339107839.1">
    <property type="nucleotide sequence ID" value="NZ_CP135443.1"/>
</dbReference>
<dbReference type="PANTHER" id="PTHR43194">
    <property type="entry name" value="HYDROLASE ALPHA/BETA FOLD FAMILY"/>
    <property type="match status" value="1"/>
</dbReference>
<protein>
    <submittedName>
        <fullName evidence="2">Alpha/beta fold hydrolase</fullName>
    </submittedName>
</protein>
<feature type="domain" description="AB hydrolase-1" evidence="1">
    <location>
        <begin position="6"/>
        <end position="223"/>
    </location>
</feature>
<dbReference type="Gene3D" id="3.40.50.1820">
    <property type="entry name" value="alpha/beta hydrolase"/>
    <property type="match status" value="1"/>
</dbReference>
<name>A0ABZ1E078_9RHOB</name>
<organism evidence="2 3">
    <name type="scientific">Thioclava litoralis</name>
    <dbReference type="NCBI Taxonomy" id="3076557"/>
    <lineage>
        <taxon>Bacteria</taxon>
        <taxon>Pseudomonadati</taxon>
        <taxon>Pseudomonadota</taxon>
        <taxon>Alphaproteobacteria</taxon>
        <taxon>Rhodobacterales</taxon>
        <taxon>Paracoccaceae</taxon>
        <taxon>Thioclava</taxon>
    </lineage>
</organism>
<keyword evidence="2" id="KW-0378">Hydrolase</keyword>
<gene>
    <name evidence="2" type="ORF">RPE78_01925</name>
</gene>
<dbReference type="PANTHER" id="PTHR43194:SF5">
    <property type="entry name" value="PIMELOYL-[ACYL-CARRIER PROTEIN] METHYL ESTER ESTERASE"/>
    <property type="match status" value="1"/>
</dbReference>
<dbReference type="GO" id="GO:0016787">
    <property type="term" value="F:hydrolase activity"/>
    <property type="evidence" value="ECO:0007669"/>
    <property type="project" value="UniProtKB-KW"/>
</dbReference>
<accession>A0ABZ1E078</accession>
<evidence type="ECO:0000313" key="2">
    <source>
        <dbReference type="EMBL" id="WRY34075.1"/>
    </source>
</evidence>
<dbReference type="InterPro" id="IPR050228">
    <property type="entry name" value="Carboxylesterase_BioH"/>
</dbReference>
<dbReference type="Pfam" id="PF12697">
    <property type="entry name" value="Abhydrolase_6"/>
    <property type="match status" value="1"/>
</dbReference>